<dbReference type="SUPFAM" id="SSF55486">
    <property type="entry name" value="Metalloproteases ('zincins'), catalytic domain"/>
    <property type="match status" value="1"/>
</dbReference>
<comment type="caution">
    <text evidence="4">The sequence shown here is derived from an EMBL/GenBank/DDBJ whole genome shotgun (WGS) entry which is preliminary data.</text>
</comment>
<dbReference type="GO" id="GO:0008237">
    <property type="term" value="F:metallopeptidase activity"/>
    <property type="evidence" value="ECO:0007669"/>
    <property type="project" value="InterPro"/>
</dbReference>
<dbReference type="InterPro" id="IPR001434">
    <property type="entry name" value="OmcB-like_DUF11"/>
</dbReference>
<feature type="domain" description="DUF11" evidence="3">
    <location>
        <begin position="590"/>
        <end position="697"/>
    </location>
</feature>
<dbReference type="RefSeq" id="WP_141293732.1">
    <property type="nucleotide sequence ID" value="NZ_BJMN01000006.1"/>
</dbReference>
<dbReference type="GO" id="GO:0005975">
    <property type="term" value="P:carbohydrate metabolic process"/>
    <property type="evidence" value="ECO:0007669"/>
    <property type="project" value="UniProtKB-ARBA"/>
</dbReference>
<keyword evidence="5" id="KW-1185">Reference proteome</keyword>
<dbReference type="Proteomes" id="UP000315226">
    <property type="component" value="Unassembled WGS sequence"/>
</dbReference>
<evidence type="ECO:0000259" key="3">
    <source>
        <dbReference type="Pfam" id="PF01345"/>
    </source>
</evidence>
<reference evidence="4 5" key="1">
    <citation type="submission" date="2019-06" db="EMBL/GenBank/DDBJ databases">
        <title>Whole genome shotgun sequence of Streptomyces gardneri NBRC 12865.</title>
        <authorList>
            <person name="Hosoyama A."/>
            <person name="Uohara A."/>
            <person name="Ohji S."/>
            <person name="Ichikawa N."/>
        </authorList>
    </citation>
    <scope>NUCLEOTIDE SEQUENCE [LARGE SCALE GENOMIC DNA]</scope>
    <source>
        <strain evidence="4 5">NBRC 12865</strain>
    </source>
</reference>
<sequence length="985" mass="103831">MPRVSSYFRLFAVFLLVLAGVSVAGATPAQAATQDITISLYRVVELSCDEGAGEACGNDYYPKFEIDHQGLFDGRDTYCCAHGADIRTNWVRTATVDTSHNPVDIQMQLWDQDDLTQDDPIRWTKSGSADLNLRFDLNTCTFTGSGLTPQQGADVPTLAGESEGSGEDSARGYFTITTPFCVGLADTVDSDGDGIMNTWEVDGKGLDFDKDGTPDLPLGDAAYGAVPYRKDLFVEADYMAADKPQPGALTDVVNAFAQAPVDEYPDPGNPAKKKYRGINLHAVEGESLPNVTPLTFYSSGPGPQDDFNDLKSGNPAGPCTGFFGTPADRSSPNCANILQAKRQVYRYMIFGNSYAESPGSSGSSEWSAAGPQGGNDFLVTVGSWGTLALNNVGGRRNAEASTFMHELGHTLSLGHGGDDFANCKPNYLSVMNYTLQFANNDSARPLDYSSAAKRTALGTTPATVLDEASLNENNGVHGTPADPARNTVYGIGGKLRVAPATNGPIDWNGTNGNTEANVPADINYISSIGPADQFGCSATSPGQTHDGFDDWAHIQYNPRLNTTFFADGARPNLPPELTEETVLAMSQKADLAIAKSADRPDAAGGDTVRYTTTVTDLGPGTATDIRVTDTLPDATTQQRSLPDLNNGAVATVTPGFTYQVPCDTKDGTVLTNRVTVTGTDTDGVPDPYTDDNKAQATTTVHAPVLTVDKSATAAVNAGEAITYTITYANTGSGDASGVTVTDTLPAGVYYSQALDLGTGPEPASVTLNGDGTRTLVWNIGAVPANSGELRIVFTARPTLLAPAGTTYTDTVSVSYRNAAGACTFAPVTDSATTSITVVPPTRDPLSQGFWKNHEALWTAEFLARIQATDQRYDTDRNGALSVSEGTAAFNGSNAPKSILGKQLLAAYFNLATRRINAGTAISSRTTQSLGLGNVREAVIYAQDTLLLPVNSGTSPRYSAIIGVLDDINANRIEVYGPSSASRSRG</sequence>
<gene>
    <name evidence="4" type="ORF">SGA01_10450</name>
</gene>
<dbReference type="InterPro" id="IPR013783">
    <property type="entry name" value="Ig-like_fold"/>
</dbReference>
<organism evidence="4 5">
    <name type="scientific">Streptomyces gardneri</name>
    <dbReference type="NCBI Taxonomy" id="66892"/>
    <lineage>
        <taxon>Bacteria</taxon>
        <taxon>Bacillati</taxon>
        <taxon>Actinomycetota</taxon>
        <taxon>Actinomycetes</taxon>
        <taxon>Kitasatosporales</taxon>
        <taxon>Streptomycetaceae</taxon>
        <taxon>Streptomyces</taxon>
    </lineage>
</organism>
<accession>A0A4Y3RHX7</accession>
<keyword evidence="2" id="KW-0732">Signal</keyword>
<dbReference type="AlphaFoldDB" id="A0A4Y3RHX7"/>
<name>A0A4Y3RHX7_9ACTN</name>
<feature type="region of interest" description="Disordered" evidence="1">
    <location>
        <begin position="148"/>
        <end position="167"/>
    </location>
</feature>
<dbReference type="OrthoDB" id="5243170at2"/>
<feature type="chain" id="PRO_5021270774" description="DUF11 domain-containing protein" evidence="2">
    <location>
        <begin position="32"/>
        <end position="985"/>
    </location>
</feature>
<dbReference type="InterPro" id="IPR024079">
    <property type="entry name" value="MetalloPept_cat_dom_sf"/>
</dbReference>
<dbReference type="Pfam" id="PF01345">
    <property type="entry name" value="DUF11"/>
    <property type="match status" value="2"/>
</dbReference>
<feature type="domain" description="DUF11" evidence="3">
    <location>
        <begin position="706"/>
        <end position="815"/>
    </location>
</feature>
<feature type="signal peptide" evidence="2">
    <location>
        <begin position="1"/>
        <end position="31"/>
    </location>
</feature>
<dbReference type="InterPro" id="IPR051172">
    <property type="entry name" value="Chlamydia_OmcB"/>
</dbReference>
<evidence type="ECO:0000256" key="1">
    <source>
        <dbReference type="SAM" id="MobiDB-lite"/>
    </source>
</evidence>
<proteinExistence type="predicted"/>
<protein>
    <recommendedName>
        <fullName evidence="3">DUF11 domain-containing protein</fullName>
    </recommendedName>
</protein>
<evidence type="ECO:0000256" key="2">
    <source>
        <dbReference type="SAM" id="SignalP"/>
    </source>
</evidence>
<dbReference type="Gene3D" id="3.40.390.10">
    <property type="entry name" value="Collagenase (Catalytic Domain)"/>
    <property type="match status" value="1"/>
</dbReference>
<dbReference type="Gene3D" id="2.60.40.10">
    <property type="entry name" value="Immunoglobulins"/>
    <property type="match status" value="1"/>
</dbReference>
<dbReference type="NCBIfam" id="TIGR01451">
    <property type="entry name" value="B_ant_repeat"/>
    <property type="match status" value="2"/>
</dbReference>
<dbReference type="PANTHER" id="PTHR34819">
    <property type="entry name" value="LARGE CYSTEINE-RICH PERIPLASMIC PROTEIN OMCB"/>
    <property type="match status" value="1"/>
</dbReference>
<dbReference type="EMBL" id="BJMN01000006">
    <property type="protein sequence ID" value="GEB55440.1"/>
    <property type="molecule type" value="Genomic_DNA"/>
</dbReference>
<evidence type="ECO:0000313" key="5">
    <source>
        <dbReference type="Proteomes" id="UP000315226"/>
    </source>
</evidence>
<dbReference type="InterPro" id="IPR047589">
    <property type="entry name" value="DUF11_rpt"/>
</dbReference>
<dbReference type="PANTHER" id="PTHR34819:SF3">
    <property type="entry name" value="CELL SURFACE PROTEIN"/>
    <property type="match status" value="1"/>
</dbReference>
<evidence type="ECO:0000313" key="4">
    <source>
        <dbReference type="EMBL" id="GEB55440.1"/>
    </source>
</evidence>